<organism evidence="9 10">
    <name type="scientific">Vitreoscilla massiliensis</name>
    <dbReference type="NCBI Taxonomy" id="1689272"/>
    <lineage>
        <taxon>Bacteria</taxon>
        <taxon>Pseudomonadati</taxon>
        <taxon>Pseudomonadota</taxon>
        <taxon>Betaproteobacteria</taxon>
        <taxon>Neisseriales</taxon>
        <taxon>Neisseriaceae</taxon>
        <taxon>Vitreoscilla</taxon>
    </lineage>
</organism>
<evidence type="ECO:0000256" key="6">
    <source>
        <dbReference type="ARBA" id="ARBA00022842"/>
    </source>
</evidence>
<comment type="similarity">
    <text evidence="7">Belongs to the PINc/VapC protein family.</text>
</comment>
<dbReference type="Pfam" id="PF01850">
    <property type="entry name" value="PIN"/>
    <property type="match status" value="1"/>
</dbReference>
<keyword evidence="4" id="KW-0479">Metal-binding</keyword>
<evidence type="ECO:0000256" key="2">
    <source>
        <dbReference type="ARBA" id="ARBA00022649"/>
    </source>
</evidence>
<protein>
    <submittedName>
        <fullName evidence="9">Type II toxin-antitoxin system VapC family toxin</fullName>
    </submittedName>
</protein>
<dbReference type="InterPro" id="IPR050556">
    <property type="entry name" value="Type_II_TA_system_RNase"/>
</dbReference>
<dbReference type="Proteomes" id="UP000832011">
    <property type="component" value="Chromosome"/>
</dbReference>
<dbReference type="PANTHER" id="PTHR33653">
    <property type="entry name" value="RIBONUCLEASE VAPC2"/>
    <property type="match status" value="1"/>
</dbReference>
<keyword evidence="2" id="KW-1277">Toxin-antitoxin system</keyword>
<evidence type="ECO:0000256" key="7">
    <source>
        <dbReference type="ARBA" id="ARBA00038093"/>
    </source>
</evidence>
<evidence type="ECO:0000259" key="8">
    <source>
        <dbReference type="Pfam" id="PF01850"/>
    </source>
</evidence>
<proteinExistence type="inferred from homology"/>
<evidence type="ECO:0000256" key="3">
    <source>
        <dbReference type="ARBA" id="ARBA00022722"/>
    </source>
</evidence>
<gene>
    <name evidence="9" type="ORF">LVJ82_16735</name>
</gene>
<evidence type="ECO:0000313" key="10">
    <source>
        <dbReference type="Proteomes" id="UP000832011"/>
    </source>
</evidence>
<keyword evidence="10" id="KW-1185">Reference proteome</keyword>
<feature type="domain" description="PIN" evidence="8">
    <location>
        <begin position="3"/>
        <end position="129"/>
    </location>
</feature>
<dbReference type="InterPro" id="IPR002716">
    <property type="entry name" value="PIN_dom"/>
</dbReference>
<dbReference type="CDD" id="cd18746">
    <property type="entry name" value="PIN_VapC4-5_FitB-like"/>
    <property type="match status" value="1"/>
</dbReference>
<keyword evidence="6" id="KW-0460">Magnesium</keyword>
<dbReference type="InterPro" id="IPR029060">
    <property type="entry name" value="PIN-like_dom_sf"/>
</dbReference>
<evidence type="ECO:0000256" key="5">
    <source>
        <dbReference type="ARBA" id="ARBA00022801"/>
    </source>
</evidence>
<dbReference type="PANTHER" id="PTHR33653:SF1">
    <property type="entry name" value="RIBONUCLEASE VAPC2"/>
    <property type="match status" value="1"/>
</dbReference>
<dbReference type="SUPFAM" id="SSF88723">
    <property type="entry name" value="PIN domain-like"/>
    <property type="match status" value="1"/>
</dbReference>
<sequence>MLLLDTNVISELRKVRTNKADENFKQWAEYLDVDSLYISAISIMELEMGILQKERKDSIQGAILRNWFETQVIPTFAGRILSIDTKVALACARLHIPNPRFERDALIAATALVNGLTIVTRNTKDFEKTGVTLINPFLCQFPAKSE</sequence>
<dbReference type="Gene3D" id="3.40.50.1010">
    <property type="entry name" value="5'-nuclease"/>
    <property type="match status" value="1"/>
</dbReference>
<evidence type="ECO:0000313" key="9">
    <source>
        <dbReference type="EMBL" id="UOO89068.1"/>
    </source>
</evidence>
<reference evidence="9 10" key="1">
    <citation type="journal article" date="2022" name="Res Sq">
        <title>Evolution of multicellular longitudinally dividing oral cavity symbionts (Neisseriaceae).</title>
        <authorList>
            <person name="Nyongesa S."/>
            <person name="Weber P."/>
            <person name="Bernet E."/>
            <person name="Pullido F."/>
            <person name="Nieckarz M."/>
            <person name="Delaby M."/>
            <person name="Nieves C."/>
            <person name="Viehboeck T."/>
            <person name="Krause N."/>
            <person name="Rivera-Millot A."/>
            <person name="Nakamura A."/>
            <person name="Vischer N."/>
            <person name="VanNieuwenhze M."/>
            <person name="Brun Y."/>
            <person name="Cava F."/>
            <person name="Bulgheresi S."/>
            <person name="Veyrier F."/>
        </authorList>
    </citation>
    <scope>NUCLEOTIDE SEQUENCE [LARGE SCALE GENOMIC DNA]</scope>
    <source>
        <strain evidence="9 10">SN4</strain>
    </source>
</reference>
<keyword evidence="5" id="KW-0378">Hydrolase</keyword>
<evidence type="ECO:0000256" key="1">
    <source>
        <dbReference type="ARBA" id="ARBA00001946"/>
    </source>
</evidence>
<comment type="cofactor">
    <cofactor evidence="1">
        <name>Mg(2+)</name>
        <dbReference type="ChEBI" id="CHEBI:18420"/>
    </cofactor>
</comment>
<dbReference type="RefSeq" id="WP_058357261.1">
    <property type="nucleotide sequence ID" value="NZ_CABKVG010000010.1"/>
</dbReference>
<name>A0ABY4E167_9NEIS</name>
<accession>A0ABY4E167</accession>
<dbReference type="EMBL" id="CP091511">
    <property type="protein sequence ID" value="UOO89068.1"/>
    <property type="molecule type" value="Genomic_DNA"/>
</dbReference>
<evidence type="ECO:0000256" key="4">
    <source>
        <dbReference type="ARBA" id="ARBA00022723"/>
    </source>
</evidence>
<keyword evidence="3" id="KW-0540">Nuclease</keyword>